<protein>
    <recommendedName>
        <fullName evidence="4">JmjC domain-containing protein</fullName>
    </recommendedName>
</protein>
<organism evidence="2 3">
    <name type="scientific">Botryobasidium botryosum (strain FD-172 SS1)</name>
    <dbReference type="NCBI Taxonomy" id="930990"/>
    <lineage>
        <taxon>Eukaryota</taxon>
        <taxon>Fungi</taxon>
        <taxon>Dikarya</taxon>
        <taxon>Basidiomycota</taxon>
        <taxon>Agaricomycotina</taxon>
        <taxon>Agaricomycetes</taxon>
        <taxon>Cantharellales</taxon>
        <taxon>Botryobasidiaceae</taxon>
        <taxon>Botryobasidium</taxon>
    </lineage>
</organism>
<evidence type="ECO:0000313" key="2">
    <source>
        <dbReference type="EMBL" id="KDQ09821.1"/>
    </source>
</evidence>
<dbReference type="InParanoid" id="A0A067ME44"/>
<sequence length="406" mass="46082">MHNPRPLRQAKVTTPRAQGKASARRAQRKRVQETWKSLRARGNHDPRALTSEETSQLHTLEAKEAKEKEDNARRQRERRALKVKMEEDEQRSQDLKSVPDIPLAQASDCGSVSGSTVFEDAHSLPSPAPDDMLSASWLLKYWRQCVHPDASVFGIGDRVLQALVDRKDVPDTACDLEDLQHAPEAEIINVDASSVNDRVTKAKFVAGLIRNQNRESWHFEDSRIYNIPDILATSPGMYSKPFTFPPKPRNLGERPTLHSTPSPHGAITHSYIDFPGFAQLLFTCEGEKLWPMWPPTWCNLRWMEHYHIVPNRNNIEQAVKDLEGLEFVCAQRATWHIARPVVMHAVLTFRAACHGDLCYVSEDALEQSHVSMNWEHNRLKGGGPGDRDVVIGQQEFALTSWKQLTD</sequence>
<keyword evidence="3" id="KW-1185">Reference proteome</keyword>
<evidence type="ECO:0000256" key="1">
    <source>
        <dbReference type="SAM" id="MobiDB-lite"/>
    </source>
</evidence>
<dbReference type="Proteomes" id="UP000027195">
    <property type="component" value="Unassembled WGS sequence"/>
</dbReference>
<accession>A0A067ME44</accession>
<feature type="region of interest" description="Disordered" evidence="1">
    <location>
        <begin position="1"/>
        <end position="106"/>
    </location>
</feature>
<reference evidence="3" key="1">
    <citation type="journal article" date="2014" name="Proc. Natl. Acad. Sci. U.S.A.">
        <title>Extensive sampling of basidiomycete genomes demonstrates inadequacy of the white-rot/brown-rot paradigm for wood decay fungi.</title>
        <authorList>
            <person name="Riley R."/>
            <person name="Salamov A.A."/>
            <person name="Brown D.W."/>
            <person name="Nagy L.G."/>
            <person name="Floudas D."/>
            <person name="Held B.W."/>
            <person name="Levasseur A."/>
            <person name="Lombard V."/>
            <person name="Morin E."/>
            <person name="Otillar R."/>
            <person name="Lindquist E.A."/>
            <person name="Sun H."/>
            <person name="LaButti K.M."/>
            <person name="Schmutz J."/>
            <person name="Jabbour D."/>
            <person name="Luo H."/>
            <person name="Baker S.E."/>
            <person name="Pisabarro A.G."/>
            <person name="Walton J.D."/>
            <person name="Blanchette R.A."/>
            <person name="Henrissat B."/>
            <person name="Martin F."/>
            <person name="Cullen D."/>
            <person name="Hibbett D.S."/>
            <person name="Grigoriev I.V."/>
        </authorList>
    </citation>
    <scope>NUCLEOTIDE SEQUENCE [LARGE SCALE GENOMIC DNA]</scope>
    <source>
        <strain evidence="3">FD-172 SS1</strain>
    </source>
</reference>
<feature type="compositionally biased region" description="Basic and acidic residues" evidence="1">
    <location>
        <begin position="60"/>
        <end position="94"/>
    </location>
</feature>
<evidence type="ECO:0000313" key="3">
    <source>
        <dbReference type="Proteomes" id="UP000027195"/>
    </source>
</evidence>
<gene>
    <name evidence="2" type="ORF">BOTBODRAFT_178733</name>
</gene>
<dbReference type="EMBL" id="KL198074">
    <property type="protein sequence ID" value="KDQ09821.1"/>
    <property type="molecule type" value="Genomic_DNA"/>
</dbReference>
<dbReference type="STRING" id="930990.A0A067ME44"/>
<name>A0A067ME44_BOTB1</name>
<dbReference type="HOGENOM" id="CLU_677908_0_0_1"/>
<evidence type="ECO:0008006" key="4">
    <source>
        <dbReference type="Google" id="ProtNLM"/>
    </source>
</evidence>
<proteinExistence type="predicted"/>
<dbReference type="AlphaFoldDB" id="A0A067ME44"/>